<evidence type="ECO:0000259" key="1">
    <source>
        <dbReference type="Pfam" id="PF10145"/>
    </source>
</evidence>
<organism evidence="2 3">
    <name type="scientific">Humidesulfovibrio mexicanus</name>
    <dbReference type="NCBI Taxonomy" id="147047"/>
    <lineage>
        <taxon>Bacteria</taxon>
        <taxon>Pseudomonadati</taxon>
        <taxon>Thermodesulfobacteriota</taxon>
        <taxon>Desulfovibrionia</taxon>
        <taxon>Desulfovibrionales</taxon>
        <taxon>Desulfovibrionaceae</taxon>
        <taxon>Humidesulfovibrio</taxon>
    </lineage>
</organism>
<accession>A0A238XLV6</accession>
<protein>
    <submittedName>
        <fullName evidence="2">Phage tail tape measure protein, TP901 family, core region</fullName>
    </submittedName>
</protein>
<dbReference type="NCBIfam" id="TIGR01760">
    <property type="entry name" value="tape_meas_TP901"/>
    <property type="match status" value="1"/>
</dbReference>
<keyword evidence="3" id="KW-1185">Reference proteome</keyword>
<dbReference type="RefSeq" id="WP_089270886.1">
    <property type="nucleotide sequence ID" value="NZ_FZOC01000001.1"/>
</dbReference>
<dbReference type="AlphaFoldDB" id="A0A238XLV6"/>
<reference evidence="2 3" key="1">
    <citation type="submission" date="2017-06" db="EMBL/GenBank/DDBJ databases">
        <authorList>
            <person name="Kim H.J."/>
            <person name="Triplett B.A."/>
        </authorList>
    </citation>
    <scope>NUCLEOTIDE SEQUENCE [LARGE SCALE GENOMIC DNA]</scope>
    <source>
        <strain evidence="2 3">DSM 13116</strain>
    </source>
</reference>
<proteinExistence type="predicted"/>
<name>A0A238XLV6_9BACT</name>
<evidence type="ECO:0000313" key="3">
    <source>
        <dbReference type="Proteomes" id="UP000198324"/>
    </source>
</evidence>
<dbReference type="EMBL" id="FZOC01000001">
    <property type="protein sequence ID" value="SNR59571.1"/>
    <property type="molecule type" value="Genomic_DNA"/>
</dbReference>
<evidence type="ECO:0000313" key="2">
    <source>
        <dbReference type="EMBL" id="SNR59571.1"/>
    </source>
</evidence>
<gene>
    <name evidence="2" type="ORF">SAMN04488503_0236</name>
</gene>
<feature type="domain" description="Phage tail tape measure protein" evidence="1">
    <location>
        <begin position="106"/>
        <end position="306"/>
    </location>
</feature>
<sequence>MAAMKASIILDLGGNLAAQARRNEAALGGLARSGQRDMGLLSRSAQAAGRGLDALGNRYTAALAGAGAAYKSARAVMDSAQLDKSLIRVTQTAGATRQAAAALRRELLEMAKETGQSVDDLLVGFNALVASGMEWDKALATIGPINKAMAVTGANAKVLSDGLTVAAEAFQFDLSKPDLAARMLDKMTVAGRLGKVELENLSGVFAGIGQNAKAAGMSFEQTLGFAEKLSIIEQNPDRLRTLADSTLRLFTNLNYQKKASQATGVSFYNAKGERRAAIDVLEDISAKYKKATTDAQRDRFIDAAFGDADLDTKKGLGSLLKGDALAEMRVMIGKIEQASGAIAKDLPDALANSVDQVARLKAALRQAADGFAKPVNETIQNAIKHLLDERKLSGEQLLAGGAAAAGIGFGLVKGGGKLLQKVGGMGAGVATGKALQEFAGVTPVYVVNMPAGGLGAGGNAANIGDAVAKGGGKYAKLGTAAKYAGRIGMAVAVADTGYELYKAWTGDGTTGEKVKATTKGVGGLGGAWLGAKAGAAAGAGIGSLFAGVGAAPGAAIGGLLGGIGGFFAGRLGGEALGEKLTAEDIGNAVGRSVSEKEARLRIDVTGPGTVRDLHAKGFEPDVYTGLYMY</sequence>
<dbReference type="Proteomes" id="UP000198324">
    <property type="component" value="Unassembled WGS sequence"/>
</dbReference>
<dbReference type="Pfam" id="PF10145">
    <property type="entry name" value="PhageMin_Tail"/>
    <property type="match status" value="1"/>
</dbReference>
<dbReference type="InterPro" id="IPR010090">
    <property type="entry name" value="Phage_tape_meas"/>
</dbReference>
<dbReference type="OrthoDB" id="5462215at2"/>